<reference evidence="1" key="1">
    <citation type="submission" date="2021-05" db="EMBL/GenBank/DDBJ databases">
        <authorList>
            <person name="Alioto T."/>
            <person name="Alioto T."/>
            <person name="Gomez Garrido J."/>
        </authorList>
    </citation>
    <scope>NUCLEOTIDE SEQUENCE</scope>
</reference>
<dbReference type="EMBL" id="HBUF01155993">
    <property type="protein sequence ID" value="CAG6649145.1"/>
    <property type="molecule type" value="Transcribed_RNA"/>
</dbReference>
<organism evidence="1">
    <name type="scientific">Cacopsylla melanoneura</name>
    <dbReference type="NCBI Taxonomy" id="428564"/>
    <lineage>
        <taxon>Eukaryota</taxon>
        <taxon>Metazoa</taxon>
        <taxon>Ecdysozoa</taxon>
        <taxon>Arthropoda</taxon>
        <taxon>Hexapoda</taxon>
        <taxon>Insecta</taxon>
        <taxon>Pterygota</taxon>
        <taxon>Neoptera</taxon>
        <taxon>Paraneoptera</taxon>
        <taxon>Hemiptera</taxon>
        <taxon>Sternorrhyncha</taxon>
        <taxon>Psylloidea</taxon>
        <taxon>Psyllidae</taxon>
        <taxon>Psyllinae</taxon>
        <taxon>Cacopsylla</taxon>
    </lineage>
</organism>
<proteinExistence type="predicted"/>
<accession>A0A8D8W8S6</accession>
<name>A0A8D8W8S6_9HEMI</name>
<evidence type="ECO:0000313" key="1">
    <source>
        <dbReference type="EMBL" id="CAG6649145.1"/>
    </source>
</evidence>
<sequence length="124" mass="14539">MTYFCCPFPIFSLSNFPRTSFTFVKLEYYFQPSPLTTRFQLFICHLMEFLQNNEHKGKHLHRPVRDSHVSNKASLSSFFLTFRGNVSNKASLSFLFNSFRGNVSIQGFQMSCKWLDTRQSLLLC</sequence>
<protein>
    <submittedName>
        <fullName evidence="1">Uncharacterized protein</fullName>
    </submittedName>
</protein>
<dbReference type="AlphaFoldDB" id="A0A8D8W8S6"/>